<keyword evidence="6 7" id="KW-0472">Membrane</keyword>
<dbReference type="Pfam" id="PF03601">
    <property type="entry name" value="Cons_hypoth698"/>
    <property type="match status" value="1"/>
</dbReference>
<reference evidence="8" key="1">
    <citation type="journal article" date="2014" name="Int. J. Syst. Evol. Microbiol.">
        <title>Complete genome sequence of Corynebacterium casei LMG S-19264T (=DSM 44701T), isolated from a smear-ripened cheese.</title>
        <authorList>
            <consortium name="US DOE Joint Genome Institute (JGI-PGF)"/>
            <person name="Walter F."/>
            <person name="Albersmeier A."/>
            <person name="Kalinowski J."/>
            <person name="Ruckert C."/>
        </authorList>
    </citation>
    <scope>NUCLEOTIDE SEQUENCE</scope>
    <source>
        <strain evidence="8">CGMCC 1.15725</strain>
    </source>
</reference>
<evidence type="ECO:0000313" key="8">
    <source>
        <dbReference type="EMBL" id="GGF20678.1"/>
    </source>
</evidence>
<evidence type="ECO:0000256" key="4">
    <source>
        <dbReference type="ARBA" id="ARBA00022692"/>
    </source>
</evidence>
<name>A0A8J2YVH3_9PROT</name>
<proteinExistence type="inferred from homology"/>
<evidence type="ECO:0000256" key="1">
    <source>
        <dbReference type="ARBA" id="ARBA00004651"/>
    </source>
</evidence>
<comment type="subcellular location">
    <subcellularLocation>
        <location evidence="1">Cell membrane</location>
        <topology evidence="1">Multi-pass membrane protein</topology>
    </subcellularLocation>
</comment>
<feature type="transmembrane region" description="Helical" evidence="7">
    <location>
        <begin position="329"/>
        <end position="351"/>
    </location>
</feature>
<evidence type="ECO:0000256" key="7">
    <source>
        <dbReference type="SAM" id="Phobius"/>
    </source>
</evidence>
<evidence type="ECO:0000313" key="9">
    <source>
        <dbReference type="Proteomes" id="UP000646365"/>
    </source>
</evidence>
<reference evidence="8" key="2">
    <citation type="submission" date="2020-09" db="EMBL/GenBank/DDBJ databases">
        <authorList>
            <person name="Sun Q."/>
            <person name="Zhou Y."/>
        </authorList>
    </citation>
    <scope>NUCLEOTIDE SEQUENCE</scope>
    <source>
        <strain evidence="8">CGMCC 1.15725</strain>
    </source>
</reference>
<dbReference type="GO" id="GO:0005886">
    <property type="term" value="C:plasma membrane"/>
    <property type="evidence" value="ECO:0007669"/>
    <property type="project" value="UniProtKB-SubCell"/>
</dbReference>
<organism evidence="8 9">
    <name type="scientific">Aliidongia dinghuensis</name>
    <dbReference type="NCBI Taxonomy" id="1867774"/>
    <lineage>
        <taxon>Bacteria</taxon>
        <taxon>Pseudomonadati</taxon>
        <taxon>Pseudomonadota</taxon>
        <taxon>Alphaproteobacteria</taxon>
        <taxon>Rhodospirillales</taxon>
        <taxon>Dongiaceae</taxon>
        <taxon>Aliidongia</taxon>
    </lineage>
</organism>
<feature type="transmembrane region" description="Helical" evidence="7">
    <location>
        <begin position="293"/>
        <end position="317"/>
    </location>
</feature>
<comment type="similarity">
    <text evidence="2">Belongs to the UPF0324 family.</text>
</comment>
<dbReference type="AlphaFoldDB" id="A0A8J2YVH3"/>
<dbReference type="Proteomes" id="UP000646365">
    <property type="component" value="Unassembled WGS sequence"/>
</dbReference>
<dbReference type="RefSeq" id="WP_189046830.1">
    <property type="nucleotide sequence ID" value="NZ_BMJQ01000007.1"/>
</dbReference>
<dbReference type="InterPro" id="IPR018383">
    <property type="entry name" value="UPF0324_pro"/>
</dbReference>
<evidence type="ECO:0000256" key="3">
    <source>
        <dbReference type="ARBA" id="ARBA00022475"/>
    </source>
</evidence>
<feature type="transmembrane region" description="Helical" evidence="7">
    <location>
        <begin position="220"/>
        <end position="240"/>
    </location>
</feature>
<protein>
    <submittedName>
        <fullName evidence="8">UPF0324 membrane protein</fullName>
    </submittedName>
</protein>
<evidence type="ECO:0000256" key="6">
    <source>
        <dbReference type="ARBA" id="ARBA00023136"/>
    </source>
</evidence>
<accession>A0A8J2YVH3</accession>
<comment type="caution">
    <text evidence="8">The sequence shown here is derived from an EMBL/GenBank/DDBJ whole genome shotgun (WGS) entry which is preliminary data.</text>
</comment>
<feature type="transmembrane region" description="Helical" evidence="7">
    <location>
        <begin position="270"/>
        <end position="287"/>
    </location>
</feature>
<dbReference type="PANTHER" id="PTHR30106">
    <property type="entry name" value="INNER MEMBRANE PROTEIN YEIH-RELATED"/>
    <property type="match status" value="1"/>
</dbReference>
<keyword evidence="9" id="KW-1185">Reference proteome</keyword>
<feature type="transmembrane region" description="Helical" evidence="7">
    <location>
        <begin position="99"/>
        <end position="117"/>
    </location>
</feature>
<feature type="transmembrane region" description="Helical" evidence="7">
    <location>
        <begin position="157"/>
        <end position="179"/>
    </location>
</feature>
<keyword evidence="5 7" id="KW-1133">Transmembrane helix</keyword>
<feature type="transmembrane region" description="Helical" evidence="7">
    <location>
        <begin position="129"/>
        <end position="151"/>
    </location>
</feature>
<evidence type="ECO:0000256" key="5">
    <source>
        <dbReference type="ARBA" id="ARBA00022989"/>
    </source>
</evidence>
<keyword evidence="4 7" id="KW-0812">Transmembrane</keyword>
<feature type="transmembrane region" description="Helical" evidence="7">
    <location>
        <begin position="191"/>
        <end position="214"/>
    </location>
</feature>
<keyword evidence="3" id="KW-1003">Cell membrane</keyword>
<dbReference type="EMBL" id="BMJQ01000007">
    <property type="protein sequence ID" value="GGF20678.1"/>
    <property type="molecule type" value="Genomic_DNA"/>
</dbReference>
<dbReference type="PANTHER" id="PTHR30106:SF2">
    <property type="entry name" value="UPF0324 INNER MEMBRANE PROTEIN YEIH"/>
    <property type="match status" value="1"/>
</dbReference>
<sequence>MPAAAFNPIRLAPGVALCAAVTVAAMVLQGVEERLVGRPYLEALVLAILIGTAVRSLWTPPQRWLPGINFSAKFLLELAVMLLGASISAQTILAVGPGLLIGIMGIVLVAIPASYMLGRFLGLPQRIAILIACGNSICGNSAIAAVAPVIRADSDDVASSIAFTAVLGVVVVLSLPLLVPLFGLSASQYGVLAGLTVYAVPQVLAATVPVGLAATQIGTLVKLVRVLMLGPVVLFLSLGASRLEKAAIHRSAVVTGEALPKTGKLPLSRLVPWFIVGFLALAALRSADLVPHAMLAPAAASANFLTIIAMAALGLGVDVRVVAGAGGRVTSAVVVSLLILITISMALIRVLGIA</sequence>
<evidence type="ECO:0000256" key="2">
    <source>
        <dbReference type="ARBA" id="ARBA00007977"/>
    </source>
</evidence>
<feature type="transmembrane region" description="Helical" evidence="7">
    <location>
        <begin position="70"/>
        <end position="93"/>
    </location>
</feature>
<gene>
    <name evidence="8" type="ORF">GCM10011611_28420</name>
</gene>
<feature type="transmembrane region" description="Helical" evidence="7">
    <location>
        <begin position="40"/>
        <end position="58"/>
    </location>
</feature>